<gene>
    <name evidence="2" type="ORF">J4557_22485</name>
</gene>
<sequence>MSVRPDAPRQGTAEPSPRPPGSQREWRDAALALVAALDQRGLVASPYGHGAVRATNPDGEPDPDNPLGQLMHPGMRQEVRCRPYGPAGELWWHWVWSGPTRDAEPELEPLCPLWEADVAADRIHRVLALIETSDR</sequence>
<protein>
    <submittedName>
        <fullName evidence="2">Uncharacterized protein</fullName>
    </submittedName>
</protein>
<feature type="region of interest" description="Disordered" evidence="1">
    <location>
        <begin position="1"/>
        <end position="25"/>
    </location>
</feature>
<name>A0ABS3R220_9ACTN</name>
<dbReference type="EMBL" id="JAGEOK010000014">
    <property type="protein sequence ID" value="MBO2440299.1"/>
    <property type="molecule type" value="Genomic_DNA"/>
</dbReference>
<keyword evidence="3" id="KW-1185">Reference proteome</keyword>
<proteinExistence type="predicted"/>
<reference evidence="2 3" key="1">
    <citation type="submission" date="2021-03" db="EMBL/GenBank/DDBJ databases">
        <authorList>
            <person name="Kanchanasin P."/>
            <person name="Saeng-In P."/>
            <person name="Phongsopitanun W."/>
            <person name="Yuki M."/>
            <person name="Kudo T."/>
            <person name="Ohkuma M."/>
            <person name="Tanasupawat S."/>
        </authorList>
    </citation>
    <scope>NUCLEOTIDE SEQUENCE [LARGE SCALE GENOMIC DNA]</scope>
    <source>
        <strain evidence="2 3">L46</strain>
    </source>
</reference>
<evidence type="ECO:0000256" key="1">
    <source>
        <dbReference type="SAM" id="MobiDB-lite"/>
    </source>
</evidence>
<accession>A0ABS3R220</accession>
<dbReference type="RefSeq" id="WP_208268687.1">
    <property type="nucleotide sequence ID" value="NZ_JAGEOK010000014.1"/>
</dbReference>
<evidence type="ECO:0000313" key="3">
    <source>
        <dbReference type="Proteomes" id="UP000666915"/>
    </source>
</evidence>
<dbReference type="Proteomes" id="UP000666915">
    <property type="component" value="Unassembled WGS sequence"/>
</dbReference>
<evidence type="ECO:0000313" key="2">
    <source>
        <dbReference type="EMBL" id="MBO2440299.1"/>
    </source>
</evidence>
<feature type="region of interest" description="Disordered" evidence="1">
    <location>
        <begin position="48"/>
        <end position="67"/>
    </location>
</feature>
<comment type="caution">
    <text evidence="2">The sequence shown here is derived from an EMBL/GenBank/DDBJ whole genome shotgun (WGS) entry which is preliminary data.</text>
</comment>
<organism evidence="2 3">
    <name type="scientific">Actinomadura nitritigenes</name>
    <dbReference type="NCBI Taxonomy" id="134602"/>
    <lineage>
        <taxon>Bacteria</taxon>
        <taxon>Bacillati</taxon>
        <taxon>Actinomycetota</taxon>
        <taxon>Actinomycetes</taxon>
        <taxon>Streptosporangiales</taxon>
        <taxon>Thermomonosporaceae</taxon>
        <taxon>Actinomadura</taxon>
    </lineage>
</organism>